<feature type="transmembrane region" description="Helical" evidence="8">
    <location>
        <begin position="224"/>
        <end position="246"/>
    </location>
</feature>
<dbReference type="OrthoDB" id="192433at2"/>
<keyword evidence="3" id="KW-1003">Cell membrane</keyword>
<feature type="transmembrane region" description="Helical" evidence="8">
    <location>
        <begin position="278"/>
        <end position="301"/>
    </location>
</feature>
<dbReference type="GO" id="GO:0022857">
    <property type="term" value="F:transmembrane transporter activity"/>
    <property type="evidence" value="ECO:0007669"/>
    <property type="project" value="InterPro"/>
</dbReference>
<dbReference type="InterPro" id="IPR001851">
    <property type="entry name" value="ABC_transp_permease"/>
</dbReference>
<comment type="subcellular location">
    <subcellularLocation>
        <location evidence="1">Cell membrane</location>
        <topology evidence="1">Multi-pass membrane protein</topology>
    </subcellularLocation>
</comment>
<feature type="transmembrane region" description="Helical" evidence="8">
    <location>
        <begin position="82"/>
        <end position="98"/>
    </location>
</feature>
<dbReference type="EMBL" id="NTHN01000061">
    <property type="protein sequence ID" value="PBD20271.1"/>
    <property type="molecule type" value="Genomic_DNA"/>
</dbReference>
<evidence type="ECO:0000256" key="8">
    <source>
        <dbReference type="SAM" id="Phobius"/>
    </source>
</evidence>
<keyword evidence="5 8" id="KW-0812">Transmembrane</keyword>
<feature type="transmembrane region" description="Helical" evidence="8">
    <location>
        <begin position="60"/>
        <end position="76"/>
    </location>
</feature>
<protein>
    <submittedName>
        <fullName evidence="9">Sugar ABC transporter permease</fullName>
    </submittedName>
</protein>
<evidence type="ECO:0000256" key="4">
    <source>
        <dbReference type="ARBA" id="ARBA00022519"/>
    </source>
</evidence>
<name>A0A2A3JYN2_9RHOB</name>
<dbReference type="Pfam" id="PF02653">
    <property type="entry name" value="BPD_transp_2"/>
    <property type="match status" value="1"/>
</dbReference>
<evidence type="ECO:0000256" key="7">
    <source>
        <dbReference type="ARBA" id="ARBA00023136"/>
    </source>
</evidence>
<evidence type="ECO:0000256" key="5">
    <source>
        <dbReference type="ARBA" id="ARBA00022692"/>
    </source>
</evidence>
<sequence length="332" mass="34449">MTEATTNPSATGGRSPMSRLGKHMNELSLFAAIVLLYIIFGLTADGFLSFYNQTNILRDAATIGIAAWAATLIIIAGDIDVSTGPMVAFISVILAYLIQWGVPTVGAFVLAIVLGGLLGSIAGVLRAYFDVPSFVATLGLWSALRGLSLYFTDALPVSIGRNDIVDMLDRPIFGLPPAAIIMIVLFAVFWFVSKRTAFGRSVFAVGGNAQAAFLSGINVRRIRVTIFVLAGMMAAISGMLLLARLGSGNATAASGLEFDVIAAVVVGGTALSGGRGSMLGTLLGVLVITLIGNGLILLGINAFIQEVVRGIIIVAAVLANIYAIKRGAAKKG</sequence>
<feature type="transmembrane region" description="Helical" evidence="8">
    <location>
        <begin position="105"/>
        <end position="125"/>
    </location>
</feature>
<evidence type="ECO:0000256" key="3">
    <source>
        <dbReference type="ARBA" id="ARBA00022475"/>
    </source>
</evidence>
<evidence type="ECO:0000256" key="6">
    <source>
        <dbReference type="ARBA" id="ARBA00022989"/>
    </source>
</evidence>
<gene>
    <name evidence="9" type="ORF">CLG85_04880</name>
</gene>
<evidence type="ECO:0000313" key="9">
    <source>
        <dbReference type="EMBL" id="PBD20271.1"/>
    </source>
</evidence>
<feature type="transmembrane region" description="Helical" evidence="8">
    <location>
        <begin position="172"/>
        <end position="192"/>
    </location>
</feature>
<evidence type="ECO:0000256" key="2">
    <source>
        <dbReference type="ARBA" id="ARBA00022448"/>
    </source>
</evidence>
<proteinExistence type="predicted"/>
<dbReference type="GO" id="GO:0005886">
    <property type="term" value="C:plasma membrane"/>
    <property type="evidence" value="ECO:0007669"/>
    <property type="project" value="UniProtKB-SubCell"/>
</dbReference>
<feature type="transmembrane region" description="Helical" evidence="8">
    <location>
        <begin position="307"/>
        <end position="324"/>
    </location>
</feature>
<dbReference type="AlphaFoldDB" id="A0A2A3JYN2"/>
<keyword evidence="6 8" id="KW-1133">Transmembrane helix</keyword>
<organism evidence="9">
    <name type="scientific">Alloyangia mangrovi</name>
    <dbReference type="NCBI Taxonomy" id="1779329"/>
    <lineage>
        <taxon>Bacteria</taxon>
        <taxon>Pseudomonadati</taxon>
        <taxon>Pseudomonadota</taxon>
        <taxon>Alphaproteobacteria</taxon>
        <taxon>Rhodobacterales</taxon>
        <taxon>Roseobacteraceae</taxon>
        <taxon>Alloyangia</taxon>
    </lineage>
</organism>
<keyword evidence="7 8" id="KW-0472">Membrane</keyword>
<dbReference type="PANTHER" id="PTHR32196:SF21">
    <property type="entry name" value="ABC TRANSPORTER PERMEASE PROTEIN YPHD-RELATED"/>
    <property type="match status" value="1"/>
</dbReference>
<comment type="caution">
    <text evidence="9">The sequence shown here is derived from an EMBL/GenBank/DDBJ whole genome shotgun (WGS) entry which is preliminary data.</text>
</comment>
<dbReference type="PANTHER" id="PTHR32196">
    <property type="entry name" value="ABC TRANSPORTER PERMEASE PROTEIN YPHD-RELATED-RELATED"/>
    <property type="match status" value="1"/>
</dbReference>
<keyword evidence="4" id="KW-0997">Cell inner membrane</keyword>
<reference evidence="9" key="1">
    <citation type="submission" date="2017-09" db="EMBL/GenBank/DDBJ databases">
        <title>Yangia sp. SAOS 153D whole genome sequencing.</title>
        <authorList>
            <person name="Verma A."/>
            <person name="Krishnamurthi S."/>
        </authorList>
    </citation>
    <scope>NUCLEOTIDE SEQUENCE [LARGE SCALE GENOMIC DNA]</scope>
    <source>
        <strain evidence="9">SAOS 153D</strain>
    </source>
</reference>
<feature type="transmembrane region" description="Helical" evidence="8">
    <location>
        <begin position="27"/>
        <end position="48"/>
    </location>
</feature>
<evidence type="ECO:0000256" key="1">
    <source>
        <dbReference type="ARBA" id="ARBA00004651"/>
    </source>
</evidence>
<accession>A0A2A3JYN2</accession>
<keyword evidence="2" id="KW-0813">Transport</keyword>
<dbReference type="CDD" id="cd06579">
    <property type="entry name" value="TM_PBP1_transp_AraH_like"/>
    <property type="match status" value="1"/>
</dbReference>